<reference evidence="1 2" key="1">
    <citation type="journal article" date="2011" name="J. Bacteriol.">
        <title>Genome sequence of Halorhabdus tiamatea, the first archaeon isolated from a deep-sea anoxic brine lake.</title>
        <authorList>
            <person name="Antunes A."/>
            <person name="Alam I."/>
            <person name="Bajic V.B."/>
            <person name="Stingl U."/>
        </authorList>
    </citation>
    <scope>NUCLEOTIDE SEQUENCE [LARGE SCALE GENOMIC DNA]</scope>
    <source>
        <strain evidence="1 2">SARL4B</strain>
    </source>
</reference>
<dbReference type="Proteomes" id="UP000003861">
    <property type="component" value="Unassembled WGS sequence"/>
</dbReference>
<comment type="caution">
    <text evidence="1">The sequence shown here is derived from an EMBL/GenBank/DDBJ whole genome shotgun (WGS) entry which is preliminary data.</text>
</comment>
<name>U2E012_9EURY</name>
<dbReference type="RefSeq" id="WP_008528495.1">
    <property type="nucleotide sequence ID" value="NC_021913.1"/>
</dbReference>
<dbReference type="eggNOG" id="ENOG502N5DR">
    <property type="taxonomic scope" value="Archaea"/>
</dbReference>
<evidence type="ECO:0000313" key="1">
    <source>
        <dbReference type="EMBL" id="ERJ05708.1"/>
    </source>
</evidence>
<organism evidence="1 2">
    <name type="scientific">Halorhabdus tiamatea SARL4B</name>
    <dbReference type="NCBI Taxonomy" id="1033806"/>
    <lineage>
        <taxon>Archaea</taxon>
        <taxon>Methanobacteriati</taxon>
        <taxon>Methanobacteriota</taxon>
        <taxon>Stenosarchaea group</taxon>
        <taxon>Halobacteria</taxon>
        <taxon>Halobacteriales</taxon>
        <taxon>Haloarculaceae</taxon>
        <taxon>Halorhabdus</taxon>
    </lineage>
</organism>
<dbReference type="EMBL" id="AFNT02000027">
    <property type="protein sequence ID" value="ERJ05708.1"/>
    <property type="molecule type" value="Genomic_DNA"/>
</dbReference>
<dbReference type="AlphaFoldDB" id="U2E012"/>
<sequence>MPDLHPQDWLLVVEALIRFAGNPRDLETPREERAYEIAEAIAAEQGLDPSEALQQINDEWSGPP</sequence>
<proteinExistence type="predicted"/>
<dbReference type="GeneID" id="23797694"/>
<accession>U2E012</accession>
<gene>
    <name evidence="1" type="ORF">HLRTI_002330</name>
</gene>
<protein>
    <submittedName>
        <fullName evidence="1">Uncharacterized protein</fullName>
    </submittedName>
</protein>
<reference evidence="1 2" key="2">
    <citation type="journal article" date="2013" name="PLoS ONE">
        <title>INDIGO - INtegrated Data Warehouse of MIcrobial GenOmes with Examples from the Red Sea Extremophiles.</title>
        <authorList>
            <person name="Alam I."/>
            <person name="Antunes A."/>
            <person name="Kamau A.A."/>
            <person name="Ba Alawi W."/>
            <person name="Kalkatawi M."/>
            <person name="Stingl U."/>
            <person name="Bajic V.B."/>
        </authorList>
    </citation>
    <scope>NUCLEOTIDE SEQUENCE [LARGE SCALE GENOMIC DNA]</scope>
    <source>
        <strain evidence="1 2">SARL4B</strain>
    </source>
</reference>
<evidence type="ECO:0000313" key="2">
    <source>
        <dbReference type="Proteomes" id="UP000003861"/>
    </source>
</evidence>